<name>S8BGX7_DACHA</name>
<evidence type="ECO:0000256" key="1">
    <source>
        <dbReference type="SAM" id="MobiDB-lite"/>
    </source>
</evidence>
<reference evidence="2 3" key="1">
    <citation type="journal article" date="2013" name="PLoS Genet.">
        <title>Genomic mechanisms accounting for the adaptation to parasitism in nematode-trapping fungi.</title>
        <authorList>
            <person name="Meerupati T."/>
            <person name="Andersson K.M."/>
            <person name="Friman E."/>
            <person name="Kumar D."/>
            <person name="Tunlid A."/>
            <person name="Ahren D."/>
        </authorList>
    </citation>
    <scope>NUCLEOTIDE SEQUENCE [LARGE SCALE GENOMIC DNA]</scope>
    <source>
        <strain evidence="2 3">CBS 200.50</strain>
    </source>
</reference>
<dbReference type="Proteomes" id="UP000015100">
    <property type="component" value="Unassembled WGS sequence"/>
</dbReference>
<organism evidence="2 3">
    <name type="scientific">Dactylellina haptotyla (strain CBS 200.50)</name>
    <name type="common">Nematode-trapping fungus</name>
    <name type="synonym">Monacrosporium haptotylum</name>
    <dbReference type="NCBI Taxonomy" id="1284197"/>
    <lineage>
        <taxon>Eukaryota</taxon>
        <taxon>Fungi</taxon>
        <taxon>Dikarya</taxon>
        <taxon>Ascomycota</taxon>
        <taxon>Pezizomycotina</taxon>
        <taxon>Orbiliomycetes</taxon>
        <taxon>Orbiliales</taxon>
        <taxon>Orbiliaceae</taxon>
        <taxon>Dactylellina</taxon>
    </lineage>
</organism>
<accession>S8BGX7</accession>
<dbReference type="EMBL" id="AQGS01000539">
    <property type="protein sequence ID" value="EPS38568.1"/>
    <property type="molecule type" value="Genomic_DNA"/>
</dbReference>
<comment type="caution">
    <text evidence="2">The sequence shown here is derived from an EMBL/GenBank/DDBJ whole genome shotgun (WGS) entry which is preliminary data.</text>
</comment>
<evidence type="ECO:0008006" key="4">
    <source>
        <dbReference type="Google" id="ProtNLM"/>
    </source>
</evidence>
<dbReference type="OMA" id="LTSMPCE"/>
<dbReference type="HOGENOM" id="CLU_616798_0_0_1"/>
<protein>
    <recommendedName>
        <fullName evidence="4">F-box domain-containing protein</fullName>
    </recommendedName>
</protein>
<evidence type="ECO:0000313" key="2">
    <source>
        <dbReference type="EMBL" id="EPS38568.1"/>
    </source>
</evidence>
<dbReference type="OrthoDB" id="5351126at2759"/>
<sequence length="444" mass="49603">MENTIFRAPRESRFAPLRLSAASNGLQFSHHFQNSYGSNSYQPPRLLGVQYYADAPAVSRLDGRPAKKQQTAVLTPVDPNKGTARPNLPVLRRTVSSLVPPEVPLKSLARSKGKNDGNLRPKANTKAMTAAKSLHRLSSSAASIHSTTSSFRSRKRKYYQVACLTSMPCEILDQIFCHLGQKELHAILLSNKYLADSAAPALYATPKFASTYRFAQFVSLITHNALLANLVRELDLSNISAEVPEDLPLAGWRDWKYRTDPLHTIRRDDFNRRRGGKAPPPSTQPKGAHPLPSPFLAQYHTCRDVPFGAVLHILVACQRLRKVNLSNILIAADYAVLPTKHSVYRPTTFTKLLFVSDVPKAYTWRSDETRAINAGVEVVEAILNLRYLETFYTKHGIWLTSNTATKLVQGNLKVEWDFRECGGYKGEKWAVKGSSDEIYALLSE</sequence>
<reference evidence="3" key="2">
    <citation type="submission" date="2013-04" db="EMBL/GenBank/DDBJ databases">
        <title>Genomic mechanisms accounting for the adaptation to parasitism in nematode-trapping fungi.</title>
        <authorList>
            <person name="Ahren D.G."/>
        </authorList>
    </citation>
    <scope>NUCLEOTIDE SEQUENCE [LARGE SCALE GENOMIC DNA]</scope>
    <source>
        <strain evidence="3">CBS 200.50</strain>
    </source>
</reference>
<feature type="region of interest" description="Disordered" evidence="1">
    <location>
        <begin position="268"/>
        <end position="290"/>
    </location>
</feature>
<dbReference type="STRING" id="1284197.S8BGX7"/>
<keyword evidence="3" id="KW-1185">Reference proteome</keyword>
<evidence type="ECO:0000313" key="3">
    <source>
        <dbReference type="Proteomes" id="UP000015100"/>
    </source>
</evidence>
<gene>
    <name evidence="2" type="ORF">H072_7688</name>
</gene>
<dbReference type="AlphaFoldDB" id="S8BGX7"/>
<proteinExistence type="predicted"/>